<dbReference type="RefSeq" id="WP_301209597.1">
    <property type="nucleotide sequence ID" value="NZ_JAROCF010000002.1"/>
</dbReference>
<dbReference type="Proteomes" id="UP001174208">
    <property type="component" value="Unassembled WGS sequence"/>
</dbReference>
<comment type="caution">
    <text evidence="1">The sequence shown here is derived from an EMBL/GenBank/DDBJ whole genome shotgun (WGS) entry which is preliminary data.</text>
</comment>
<protein>
    <recommendedName>
        <fullName evidence="3">Phage Mu protein F like protein</fullName>
    </recommendedName>
</protein>
<dbReference type="EMBL" id="JAROCF010000002">
    <property type="protein sequence ID" value="MDN4616418.1"/>
    <property type="molecule type" value="Genomic_DNA"/>
</dbReference>
<evidence type="ECO:0000313" key="1">
    <source>
        <dbReference type="EMBL" id="MDN4616418.1"/>
    </source>
</evidence>
<proteinExistence type="predicted"/>
<keyword evidence="2" id="KW-1185">Reference proteome</keyword>
<sequence length="269" mass="29045">MAVTRLDLNYDAQVAAVRSKVMSYAYRRWSALSAYRDADAERLIAEIVPRVEAGQKRVAELTDAYLSRVAAEQLGTAITRGAVVDASTEALRGVDAATVYQRPFTTLYTGLRDGDSLTTAASKGGERLLDLVSSGLQLAKTHSARKAMSRTGVELYQRTLTGREDCALCVIASTQRYHKSKLMPIHPGCDCGIKSFIGDPDEQVIAPELLEQTHAAVEAKAGRADSGGRDVGLGSPISDYLNVIVTHEHGELGPVLAWRKDHFTGPSEV</sequence>
<gene>
    <name evidence="1" type="ORF">P5G50_18375</name>
</gene>
<accession>A0ABT8KG28</accession>
<organism evidence="1 2">
    <name type="scientific">Leifsonia williamsii</name>
    <dbReference type="NCBI Taxonomy" id="3035919"/>
    <lineage>
        <taxon>Bacteria</taxon>
        <taxon>Bacillati</taxon>
        <taxon>Actinomycetota</taxon>
        <taxon>Actinomycetes</taxon>
        <taxon>Micrococcales</taxon>
        <taxon>Microbacteriaceae</taxon>
        <taxon>Leifsonia</taxon>
    </lineage>
</organism>
<reference evidence="1" key="1">
    <citation type="submission" date="2023-06" db="EMBL/GenBank/DDBJ databases">
        <title>MT1 and MT2 Draft Genomes of Novel Species.</title>
        <authorList>
            <person name="Venkateswaran K."/>
        </authorList>
    </citation>
    <scope>NUCLEOTIDE SEQUENCE</scope>
    <source>
        <strain evidence="1">F6_8S_P_1B</strain>
    </source>
</reference>
<name>A0ABT8KG28_9MICO</name>
<evidence type="ECO:0008006" key="3">
    <source>
        <dbReference type="Google" id="ProtNLM"/>
    </source>
</evidence>
<evidence type="ECO:0000313" key="2">
    <source>
        <dbReference type="Proteomes" id="UP001174208"/>
    </source>
</evidence>